<dbReference type="OrthoDB" id="5989578at2759"/>
<evidence type="ECO:0000256" key="7">
    <source>
        <dbReference type="SAM" id="Phobius"/>
    </source>
</evidence>
<dbReference type="InParanoid" id="A0A1X7VEQ0"/>
<feature type="region of interest" description="Disordered" evidence="6">
    <location>
        <begin position="1"/>
        <end position="25"/>
    </location>
</feature>
<evidence type="ECO:0000256" key="1">
    <source>
        <dbReference type="ARBA" id="ARBA00004370"/>
    </source>
</evidence>
<evidence type="ECO:0000313" key="8">
    <source>
        <dbReference type="EnsemblMetazoa" id="Aqu2.1.38506_001"/>
    </source>
</evidence>
<evidence type="ECO:0000256" key="6">
    <source>
        <dbReference type="SAM" id="MobiDB-lite"/>
    </source>
</evidence>
<dbReference type="InterPro" id="IPR007593">
    <property type="entry name" value="CD225/Dispanin_fam"/>
</dbReference>
<dbReference type="InterPro" id="IPR051423">
    <property type="entry name" value="CD225/Dispanin"/>
</dbReference>
<proteinExistence type="inferred from homology"/>
<name>A0A1X7VEQ0_AMPQE</name>
<organism evidence="8">
    <name type="scientific">Amphimedon queenslandica</name>
    <name type="common">Sponge</name>
    <dbReference type="NCBI Taxonomy" id="400682"/>
    <lineage>
        <taxon>Eukaryota</taxon>
        <taxon>Metazoa</taxon>
        <taxon>Porifera</taxon>
        <taxon>Demospongiae</taxon>
        <taxon>Heteroscleromorpha</taxon>
        <taxon>Haplosclerida</taxon>
        <taxon>Niphatidae</taxon>
        <taxon>Amphimedon</taxon>
    </lineage>
</organism>
<dbReference type="PANTHER" id="PTHR14948:SF25">
    <property type="entry name" value="DUF4190 DOMAIN-CONTAINING PROTEIN"/>
    <property type="match status" value="1"/>
</dbReference>
<feature type="transmembrane region" description="Helical" evidence="7">
    <location>
        <begin position="91"/>
        <end position="117"/>
    </location>
</feature>
<evidence type="ECO:0000256" key="2">
    <source>
        <dbReference type="ARBA" id="ARBA00006843"/>
    </source>
</evidence>
<protein>
    <recommendedName>
        <fullName evidence="9">Proline-rich transmembrane protein 1</fullName>
    </recommendedName>
</protein>
<evidence type="ECO:0000256" key="3">
    <source>
        <dbReference type="ARBA" id="ARBA00022692"/>
    </source>
</evidence>
<evidence type="ECO:0000256" key="5">
    <source>
        <dbReference type="ARBA" id="ARBA00023136"/>
    </source>
</evidence>
<dbReference type="PANTHER" id="PTHR14948">
    <property type="entry name" value="NG5"/>
    <property type="match status" value="1"/>
</dbReference>
<sequence length="126" mass="13658">MSAEKKEPLEEPPPGYTPAPPVYYTQPQQPIPEASLPNDYLILSLFSIICCFWPVGIIALLKSVETRRYCQDGRLAEAQASSREAKTFNMISIGIGIAINVFVWLFVILSVGASIAASAAGAAQRD</sequence>
<reference evidence="8" key="1">
    <citation type="submission" date="2017-05" db="UniProtKB">
        <authorList>
            <consortium name="EnsemblMetazoa"/>
        </authorList>
    </citation>
    <scope>IDENTIFICATION</scope>
</reference>
<evidence type="ECO:0008006" key="9">
    <source>
        <dbReference type="Google" id="ProtNLM"/>
    </source>
</evidence>
<feature type="transmembrane region" description="Helical" evidence="7">
    <location>
        <begin position="40"/>
        <end position="61"/>
    </location>
</feature>
<comment type="similarity">
    <text evidence="2">Belongs to the CD225/Dispanin family.</text>
</comment>
<accession>A0A1X7VEQ0</accession>
<feature type="compositionally biased region" description="Pro residues" evidence="6">
    <location>
        <begin position="11"/>
        <end position="21"/>
    </location>
</feature>
<dbReference type="Pfam" id="PF04505">
    <property type="entry name" value="CD225"/>
    <property type="match status" value="1"/>
</dbReference>
<keyword evidence="3 7" id="KW-0812">Transmembrane</keyword>
<evidence type="ECO:0000256" key="4">
    <source>
        <dbReference type="ARBA" id="ARBA00022989"/>
    </source>
</evidence>
<comment type="subcellular location">
    <subcellularLocation>
        <location evidence="1">Membrane</location>
    </subcellularLocation>
</comment>
<keyword evidence="5 7" id="KW-0472">Membrane</keyword>
<keyword evidence="4 7" id="KW-1133">Transmembrane helix</keyword>
<dbReference type="AlphaFoldDB" id="A0A1X7VEQ0"/>
<dbReference type="EnsemblMetazoa" id="Aqu2.1.38506_001">
    <property type="protein sequence ID" value="Aqu2.1.38506_001"/>
    <property type="gene ID" value="Aqu2.1.38506"/>
</dbReference>
<dbReference type="GO" id="GO:0016020">
    <property type="term" value="C:membrane"/>
    <property type="evidence" value="ECO:0007669"/>
    <property type="project" value="UniProtKB-SubCell"/>
</dbReference>